<sequence length="2125" mass="233894">MVAENMKGFEGDQGTAGVSRKANKEILEHDRLQTPRGSGTNGYIQSNKFFIKPRTSKVAENMKGFEGDQGTAGVSRKANKEILEHDRLQTPRGSGTNGYIQSNKFFIKPRTSKVAENMKGFEGDQGTAGVSRKANKEILEHDRLQTPRGSGTNGYIQSNKFFVKPRTSKVAENMKGFEGDQGTAGVSRKANKEILEHDRLQTPRGSGTNGYIQSNKFFVKPRTSKVAENMKGFEGDQDEVEIIFEAMSCSEENKTTLGTYALREEAIVWWRNVRLRIGVDGVAIVWETFKREFLRKYFPADVKNKKVIEFMELKQGNLSVAEYSAKFEALCVFSPHYNTVEAEEDKCVKFESGLRPDIKLLIGFSEIRDFPTLMTKARIWLQTPRGSGTNGYIQSNKFFVKPRTSKVAENMKGFEGDQGTAGVSRKANKEILEHDRLQTPRGSGTNGYIQSNKFFVKPRTSKVAENMKGFEGDQGTAGVSRKANKEILEHDRLQTPRGSGTNGYIQSNKFFVKPRTSKVAENMKGFEGDQGTAGVSRKANKEILEHDRLQTPRGSGTNGYILSNKFFVKPRTSKVAENMKGFEGDQGTAGVSRKANIEILEHDRLQTPRGSGTNGYILSNKFFVKPRTSKVAENMKGFEGDQGTAGVSRKANIEILEHDRLQTPRGSGTNGYIQSNKFFVKPRTSKVAENMKGFEGDQGTAGVSRKANKEILEHDRLQTPRGSGTNGYIQSNKFFVKPRTSKVAENMKGFEGDQGTAGVSRKANKEILEHDRLQTPRGSGTNGYIQSNKFFVKPRTSKVAENMKGFEGDQGTAGVSRKANKDILEHDRLQTPRGSGTNGYIQSNKFFVKPRTSKVAENMKGFEGDQGTAGVSRKANKEILEHDRLQTPRGSGTNGYIQSNKFFVKPRTSKVAENMKGFEGDQGTAGVSRKANKEILEHDRLQTPRGSGTNGYIQSNKFFVKPRTSKVAENMKGFEGDQGTAGVSRKANKEILEHDRLQTPRGSGTNGYIQSNKFFVKPRTSKVAENMKGFEGDQGTAGVSRKANKEILEHDRLQTPRGSGTNGYIQSNKFFVKPRTSKVAENMKGFEGDQGTAGVSRKANKEILEHDRLQTPRGSGTNGYIQSNKFFVKPRTSKVAENMKGFEGDQGLQTPRGSGTNGYIQSNKFFVKPRTSKVAENMKGFEGDQGTVGVSRKANKEILEHDRLQTPRGSGTNGYIQSNKFFVKPRTSKVAENMKGFEGDQGTVGVSRKANKEILEHDRLQTPRGSGTNGYIQSNKFFVKPRTSKVAENMKGFEGDQGTAGVSRKANKEILEHDRLQTPRGSGTNGYIQSNKFFVKPRTSKVAENMKGFEGDQGTAGVSRKANKEILEHDRLQTPRGSGTNGYIQSNKFFVKPRTSKVAENMKGFEGDQGTAGVSRKANKEILEHDRLQTPRGSGTNGYIQSNKFFVKPRTSKVAENMKGFEGDQGLQTPRGSGTNGYIQSNKFFVKPRTSKVAENMKGFEGDQGTVGVSRKANKEILEHDRLQTPRGSGTNGYIQSNKFFVKPRTSKVAENMKGFEGDQGTVGVSRKANKEILEHDRLQTPRGSGTNGYIQSNKFFVKPRTSKVAENMKGFEGDQGTVGVSRKANKEILEHDRLQTPRGSGTNGYIQSNKFFVKPRTSKVAENMKGFEGDQGTVGVSRKANKEILEHDRTTVVVDAMPISSIPATTSKKKKSAKSSKKVSESSPSISIKSDSIKSKKKKPQSPVKRGLSMSDLYLSKNSSETANVESHDVASGKNANVESSNKVNEESVKSVSEKVNQETPSAKENPSSVETLGKTQNVVENVCVTNKPSGPENMAIPTNVITDVTEKSQEKAVVTDAPTGVEPSSIPNDAEKDVEASKGGSSPHANTATGSFGSGSNTEASTEEEVNKESTPEDVADSEPENEAGEDSEKTTNEEQDIVDVDEVSSEEDLQPPPTQKGIGRRLRSRTTTPAPAVTTTPVVTKKTKDNTLKPVKYGPKKGWSKPIPPSEKKKGVLKRKNAPSSDSDFEAEQDDSSIKPPAKKAMWKGDKNKRKITKFIHPSSSLFFGRGISSSFPFHHKFSFLHQIDPLEACWNHGSSRIIIPKLGQAREQSKRVLGLEKERSS</sequence>
<proteinExistence type="predicted"/>
<comment type="caution">
    <text evidence="1">The sequence shown here is derived from an EMBL/GenBank/DDBJ whole genome shotgun (WGS) entry which is preliminary data.</text>
</comment>
<protein>
    <submittedName>
        <fullName evidence="1">Uncharacterized protein</fullName>
    </submittedName>
</protein>
<name>A0ACB0K1G3_TRIPR</name>
<evidence type="ECO:0000313" key="2">
    <source>
        <dbReference type="Proteomes" id="UP001177021"/>
    </source>
</evidence>
<keyword evidence="2" id="KW-1185">Reference proteome</keyword>
<organism evidence="1 2">
    <name type="scientific">Trifolium pratense</name>
    <name type="common">Red clover</name>
    <dbReference type="NCBI Taxonomy" id="57577"/>
    <lineage>
        <taxon>Eukaryota</taxon>
        <taxon>Viridiplantae</taxon>
        <taxon>Streptophyta</taxon>
        <taxon>Embryophyta</taxon>
        <taxon>Tracheophyta</taxon>
        <taxon>Spermatophyta</taxon>
        <taxon>Magnoliopsida</taxon>
        <taxon>eudicotyledons</taxon>
        <taxon>Gunneridae</taxon>
        <taxon>Pentapetalae</taxon>
        <taxon>rosids</taxon>
        <taxon>fabids</taxon>
        <taxon>Fabales</taxon>
        <taxon>Fabaceae</taxon>
        <taxon>Papilionoideae</taxon>
        <taxon>50 kb inversion clade</taxon>
        <taxon>NPAAA clade</taxon>
        <taxon>Hologalegina</taxon>
        <taxon>IRL clade</taxon>
        <taxon>Trifolieae</taxon>
        <taxon>Trifolium</taxon>
    </lineage>
</organism>
<dbReference type="EMBL" id="CASHSV030000110">
    <property type="protein sequence ID" value="CAJ2651169.1"/>
    <property type="molecule type" value="Genomic_DNA"/>
</dbReference>
<reference evidence="1" key="1">
    <citation type="submission" date="2023-10" db="EMBL/GenBank/DDBJ databases">
        <authorList>
            <person name="Rodriguez Cubillos JULIANA M."/>
            <person name="De Vega J."/>
        </authorList>
    </citation>
    <scope>NUCLEOTIDE SEQUENCE</scope>
</reference>
<evidence type="ECO:0000313" key="1">
    <source>
        <dbReference type="EMBL" id="CAJ2651169.1"/>
    </source>
</evidence>
<accession>A0ACB0K1G3</accession>
<dbReference type="Proteomes" id="UP001177021">
    <property type="component" value="Unassembled WGS sequence"/>
</dbReference>
<gene>
    <name evidence="1" type="ORF">MILVUS5_LOCUS18852</name>
</gene>